<protein>
    <submittedName>
        <fullName evidence="1">Transposase</fullName>
    </submittedName>
</protein>
<gene>
    <name evidence="1" type="ORF">ORD21_10920</name>
</gene>
<organism evidence="1 2">
    <name type="scientific">Deinococcus arenicola</name>
    <dbReference type="NCBI Taxonomy" id="2994950"/>
    <lineage>
        <taxon>Bacteria</taxon>
        <taxon>Thermotogati</taxon>
        <taxon>Deinococcota</taxon>
        <taxon>Deinococci</taxon>
        <taxon>Deinococcales</taxon>
        <taxon>Deinococcaceae</taxon>
        <taxon>Deinococcus</taxon>
    </lineage>
</organism>
<name>A0ABU4DRP6_9DEIO</name>
<proteinExistence type="predicted"/>
<keyword evidence="2" id="KW-1185">Reference proteome</keyword>
<evidence type="ECO:0000313" key="2">
    <source>
        <dbReference type="Proteomes" id="UP001276150"/>
    </source>
</evidence>
<feature type="non-terminal residue" evidence="1">
    <location>
        <position position="102"/>
    </location>
</feature>
<evidence type="ECO:0000313" key="1">
    <source>
        <dbReference type="EMBL" id="MDV6375099.1"/>
    </source>
</evidence>
<dbReference type="EMBL" id="JAPMIV010000018">
    <property type="protein sequence ID" value="MDV6375099.1"/>
    <property type="molecule type" value="Genomic_DNA"/>
</dbReference>
<dbReference type="Proteomes" id="UP001276150">
    <property type="component" value="Unassembled WGS sequence"/>
</dbReference>
<sequence>MKTKNAAGDAPRLYQAVLAHIQHGLWNDVRNAHTLAWMVTGLVLSGRSSIPAWLPYIHSRATFAQSSERRARRWLDSPAIDPTSIYGPLVTRALRDWGSQTL</sequence>
<reference evidence="1 2" key="1">
    <citation type="submission" date="2022-11" db="EMBL/GenBank/DDBJ databases">
        <title>Deinococcus ZS9-10, Low Temperature and Draught-tolerating, UV-resistant Bacteria from Continental Antarctica.</title>
        <authorList>
            <person name="Cheng L."/>
        </authorList>
    </citation>
    <scope>NUCLEOTIDE SEQUENCE [LARGE SCALE GENOMIC DNA]</scope>
    <source>
        <strain evidence="1 2">ZS9-10</strain>
    </source>
</reference>
<accession>A0ABU4DRP6</accession>
<comment type="caution">
    <text evidence="1">The sequence shown here is derived from an EMBL/GenBank/DDBJ whole genome shotgun (WGS) entry which is preliminary data.</text>
</comment>